<feature type="transmembrane region" description="Helical" evidence="10">
    <location>
        <begin position="64"/>
        <end position="82"/>
    </location>
</feature>
<dbReference type="GO" id="GO:0016887">
    <property type="term" value="F:ATP hydrolysis activity"/>
    <property type="evidence" value="ECO:0007669"/>
    <property type="project" value="InterPro"/>
</dbReference>
<evidence type="ECO:0000256" key="7">
    <source>
        <dbReference type="ARBA" id="ARBA00022967"/>
    </source>
</evidence>
<keyword evidence="7" id="KW-1278">Translocase</keyword>
<dbReference type="PROSITE" id="PS01229">
    <property type="entry name" value="COF_2"/>
    <property type="match status" value="1"/>
</dbReference>
<dbReference type="PANTHER" id="PTHR43520">
    <property type="entry name" value="ATP7, ISOFORM B"/>
    <property type="match status" value="1"/>
</dbReference>
<evidence type="ECO:0000256" key="3">
    <source>
        <dbReference type="ARBA" id="ARBA00022692"/>
    </source>
</evidence>
<dbReference type="InterPro" id="IPR001757">
    <property type="entry name" value="P_typ_ATPase"/>
</dbReference>
<reference evidence="12" key="1">
    <citation type="submission" date="2020-05" db="EMBL/GenBank/DDBJ databases">
        <authorList>
            <person name="Chiriac C."/>
            <person name="Salcher M."/>
            <person name="Ghai R."/>
            <person name="Kavagutti S V."/>
        </authorList>
    </citation>
    <scope>NUCLEOTIDE SEQUENCE</scope>
</reference>
<evidence type="ECO:0000313" key="12">
    <source>
        <dbReference type="EMBL" id="CAB4542982.1"/>
    </source>
</evidence>
<dbReference type="Gene3D" id="3.40.50.1000">
    <property type="entry name" value="HAD superfamily/HAD-like"/>
    <property type="match status" value="1"/>
</dbReference>
<dbReference type="NCBIfam" id="TIGR01494">
    <property type="entry name" value="ATPase_P-type"/>
    <property type="match status" value="1"/>
</dbReference>
<proteinExistence type="inferred from homology"/>
<dbReference type="InterPro" id="IPR023299">
    <property type="entry name" value="ATPase_P-typ_cyto_dom_N"/>
</dbReference>
<accession>A0A6J6BVB4</accession>
<evidence type="ECO:0000256" key="4">
    <source>
        <dbReference type="ARBA" id="ARBA00022723"/>
    </source>
</evidence>
<feature type="transmembrane region" description="Helical" evidence="10">
    <location>
        <begin position="563"/>
        <end position="583"/>
    </location>
</feature>
<dbReference type="Pfam" id="PF00122">
    <property type="entry name" value="E1-E2_ATPase"/>
    <property type="match status" value="1"/>
</dbReference>
<dbReference type="GO" id="GO:0043682">
    <property type="term" value="F:P-type divalent copper transporter activity"/>
    <property type="evidence" value="ECO:0007669"/>
    <property type="project" value="TreeGrafter"/>
</dbReference>
<evidence type="ECO:0000259" key="11">
    <source>
        <dbReference type="Pfam" id="PF00122"/>
    </source>
</evidence>
<dbReference type="AlphaFoldDB" id="A0A6J6BVB4"/>
<keyword evidence="5" id="KW-0547">Nucleotide-binding</keyword>
<organism evidence="12">
    <name type="scientific">freshwater metagenome</name>
    <dbReference type="NCBI Taxonomy" id="449393"/>
    <lineage>
        <taxon>unclassified sequences</taxon>
        <taxon>metagenomes</taxon>
        <taxon>ecological metagenomes</taxon>
    </lineage>
</organism>
<protein>
    <submittedName>
        <fullName evidence="12">Unannotated protein</fullName>
    </submittedName>
</protein>
<dbReference type="InterPro" id="IPR059000">
    <property type="entry name" value="ATPase_P-type_domA"/>
</dbReference>
<evidence type="ECO:0000256" key="1">
    <source>
        <dbReference type="ARBA" id="ARBA00004127"/>
    </source>
</evidence>
<dbReference type="SUPFAM" id="SSF81665">
    <property type="entry name" value="Calcium ATPase, transmembrane domain M"/>
    <property type="match status" value="1"/>
</dbReference>
<dbReference type="SUPFAM" id="SSF81653">
    <property type="entry name" value="Calcium ATPase, transduction domain A"/>
    <property type="match status" value="1"/>
</dbReference>
<dbReference type="PRINTS" id="PR00119">
    <property type="entry name" value="CATATPASE"/>
</dbReference>
<name>A0A6J6BVB4_9ZZZZ</name>
<dbReference type="SUPFAM" id="SSF56784">
    <property type="entry name" value="HAD-like"/>
    <property type="match status" value="1"/>
</dbReference>
<dbReference type="PANTHER" id="PTHR43520:SF8">
    <property type="entry name" value="P-TYPE CU(+) TRANSPORTER"/>
    <property type="match status" value="1"/>
</dbReference>
<feature type="domain" description="P-type ATPase A" evidence="11">
    <location>
        <begin position="125"/>
        <end position="223"/>
    </location>
</feature>
<dbReference type="Gene3D" id="3.40.1110.10">
    <property type="entry name" value="Calcium-transporting ATPase, cytoplasmic domain N"/>
    <property type="match status" value="1"/>
</dbReference>
<dbReference type="InterPro" id="IPR036412">
    <property type="entry name" value="HAD-like_sf"/>
</dbReference>
<comment type="similarity">
    <text evidence="2">Belongs to the cation transport ATPase (P-type) (TC 3.A.3) family. Type IB subfamily.</text>
</comment>
<feature type="transmembrane region" description="Helical" evidence="10">
    <location>
        <begin position="88"/>
        <end position="106"/>
    </location>
</feature>
<dbReference type="InterPro" id="IPR018303">
    <property type="entry name" value="ATPase_P-typ_P_site"/>
</dbReference>
<evidence type="ECO:0000256" key="10">
    <source>
        <dbReference type="SAM" id="Phobius"/>
    </source>
</evidence>
<dbReference type="EMBL" id="CAEZST010000004">
    <property type="protein sequence ID" value="CAB4542982.1"/>
    <property type="molecule type" value="Genomic_DNA"/>
</dbReference>
<keyword evidence="8 10" id="KW-1133">Transmembrane helix</keyword>
<sequence>MPRIITGSVLSVLAILFSMVPGFQFTGSQYLVWALATPVITYVTWPFHSAAIKNLRKGDTTMDTLVSLGSSVAYLFSIYLVLQGHPHHYFEVAAVVPSVVLIGRYLEVRTRRSATDAVRSLLNAIPEKATKVEGSARRQVLSAELVRGDLVAVAAGDRIPADAILKSDFASIDNSSLTGESLPAEIKQGQTITAGSTVLSGEILIEIQQPAKSSRLAQIADLVREATATKTKLASLADRISSVFVPAVIVISIITFVSWLLLTGDQLRAFEAAVAVLVIACPCALGIAVPMSLVVATSIGARKSVVIRNPDSLRVMAKIKQVVFDKTGTLTDGQLAVVKVTALNDTSEQEILSSAAAVEKGSKHPIAQALSKIETASADQIIETAGVGLTGTVNGKKIFVGKPTPVENQQELDSAVALAGPNSLVMVAWDNKAQGLIELSDNLREGSEQAMSDLNQYKISTVLLSGDNQARADLVARELGITKAIAGYSPEQKLAFLGEQTQPTAMVGDGINDVAALSKADIGIAMGSGSQAAQAASDVTILDDDPRRVPFALNLGKKTYRNILQNLGWAFGYNVLLIPVAALGLLNPMLAGLAMAFSSVSVVANSLRLKWQDK</sequence>
<dbReference type="NCBIfam" id="TIGR01525">
    <property type="entry name" value="ATPase-IB_hvy"/>
    <property type="match status" value="1"/>
</dbReference>
<dbReference type="InterPro" id="IPR027256">
    <property type="entry name" value="P-typ_ATPase_IB"/>
</dbReference>
<comment type="subcellular location">
    <subcellularLocation>
        <location evidence="1">Endomembrane system</location>
        <topology evidence="1">Multi-pass membrane protein</topology>
    </subcellularLocation>
</comment>
<dbReference type="InterPro" id="IPR023298">
    <property type="entry name" value="ATPase_P-typ_TM_dom_sf"/>
</dbReference>
<keyword evidence="4" id="KW-0479">Metal-binding</keyword>
<dbReference type="GO" id="GO:0012505">
    <property type="term" value="C:endomembrane system"/>
    <property type="evidence" value="ECO:0007669"/>
    <property type="project" value="UniProtKB-SubCell"/>
</dbReference>
<dbReference type="Gene3D" id="2.70.150.10">
    <property type="entry name" value="Calcium-transporting ATPase, cytoplasmic transduction domain A"/>
    <property type="match status" value="1"/>
</dbReference>
<keyword evidence="9 10" id="KW-0472">Membrane</keyword>
<evidence type="ECO:0000256" key="9">
    <source>
        <dbReference type="ARBA" id="ARBA00023136"/>
    </source>
</evidence>
<dbReference type="InterPro" id="IPR008250">
    <property type="entry name" value="ATPase_P-typ_transduc_dom_A_sf"/>
</dbReference>
<gene>
    <name evidence="12" type="ORF">UFOPK1503_00390</name>
</gene>
<evidence type="ECO:0000256" key="6">
    <source>
        <dbReference type="ARBA" id="ARBA00022840"/>
    </source>
</evidence>
<feature type="transmembrane region" description="Helical" evidence="10">
    <location>
        <begin position="32"/>
        <end position="52"/>
    </location>
</feature>
<dbReference type="GO" id="GO:0055070">
    <property type="term" value="P:copper ion homeostasis"/>
    <property type="evidence" value="ECO:0007669"/>
    <property type="project" value="TreeGrafter"/>
</dbReference>
<keyword evidence="6" id="KW-0067">ATP-binding</keyword>
<dbReference type="NCBIfam" id="TIGR01511">
    <property type="entry name" value="ATPase-IB1_Cu"/>
    <property type="match status" value="1"/>
</dbReference>
<dbReference type="NCBIfam" id="TIGR01512">
    <property type="entry name" value="ATPase-IB2_Cd"/>
    <property type="match status" value="1"/>
</dbReference>
<feature type="transmembrane region" description="Helical" evidence="10">
    <location>
        <begin position="589"/>
        <end position="607"/>
    </location>
</feature>
<evidence type="ECO:0000256" key="8">
    <source>
        <dbReference type="ARBA" id="ARBA00022989"/>
    </source>
</evidence>
<dbReference type="GO" id="GO:0016020">
    <property type="term" value="C:membrane"/>
    <property type="evidence" value="ECO:0007669"/>
    <property type="project" value="InterPro"/>
</dbReference>
<dbReference type="GO" id="GO:0005524">
    <property type="term" value="F:ATP binding"/>
    <property type="evidence" value="ECO:0007669"/>
    <property type="project" value="UniProtKB-KW"/>
</dbReference>
<evidence type="ECO:0000256" key="2">
    <source>
        <dbReference type="ARBA" id="ARBA00006024"/>
    </source>
</evidence>
<dbReference type="GO" id="GO:0005507">
    <property type="term" value="F:copper ion binding"/>
    <property type="evidence" value="ECO:0007669"/>
    <property type="project" value="TreeGrafter"/>
</dbReference>
<feature type="transmembrane region" description="Helical" evidence="10">
    <location>
        <begin position="240"/>
        <end position="262"/>
    </location>
</feature>
<dbReference type="PROSITE" id="PS00154">
    <property type="entry name" value="ATPASE_E1_E2"/>
    <property type="match status" value="1"/>
</dbReference>
<keyword evidence="3 10" id="KW-0812">Transmembrane</keyword>
<dbReference type="PRINTS" id="PR00943">
    <property type="entry name" value="CUATPASE"/>
</dbReference>
<evidence type="ECO:0000256" key="5">
    <source>
        <dbReference type="ARBA" id="ARBA00022741"/>
    </source>
</evidence>
<dbReference type="InterPro" id="IPR023214">
    <property type="entry name" value="HAD_sf"/>
</dbReference>
<dbReference type="Pfam" id="PF00702">
    <property type="entry name" value="Hydrolase"/>
    <property type="match status" value="1"/>
</dbReference>
<feature type="transmembrane region" description="Helical" evidence="10">
    <location>
        <begin position="274"/>
        <end position="299"/>
    </location>
</feature>